<dbReference type="PIRSF" id="PIRSF000851">
    <property type="entry name" value="PcS"/>
    <property type="match status" value="1"/>
</dbReference>
<keyword evidence="10 19" id="KW-0808">Transferase</keyword>
<keyword evidence="22" id="KW-1185">Reference proteome</keyword>
<reference evidence="22" key="1">
    <citation type="submission" date="2014-10" db="EMBL/GenBank/DDBJ databases">
        <authorList>
            <person name="Kuske C.R."/>
            <person name="Challacombe J.F."/>
            <person name="Daligault H.E."/>
            <person name="Davenport K.W."/>
            <person name="Johnson S.L."/>
            <person name="Siddaramappa S."/>
            <person name="Petersen J.M."/>
        </authorList>
    </citation>
    <scope>NUCLEOTIDE SEQUENCE [LARGE SCALE GENOMIC DNA]</scope>
    <source>
        <strain evidence="22">CA97-1460</strain>
    </source>
</reference>
<keyword evidence="14 19" id="KW-0472">Membrane</keyword>
<evidence type="ECO:0000256" key="19">
    <source>
        <dbReference type="PIRNR" id="PIRNR000851"/>
    </source>
</evidence>
<organism evidence="21 22">
    <name type="scientific">Francisella frigiditurris</name>
    <dbReference type="NCBI Taxonomy" id="1542390"/>
    <lineage>
        <taxon>Bacteria</taxon>
        <taxon>Pseudomonadati</taxon>
        <taxon>Pseudomonadota</taxon>
        <taxon>Gammaproteobacteria</taxon>
        <taxon>Thiotrichales</taxon>
        <taxon>Francisellaceae</taxon>
        <taxon>Francisella</taxon>
    </lineage>
</organism>
<comment type="catalytic activity">
    <reaction evidence="1 19">
        <text>a CDP-1,2-diacyl-sn-glycerol + choline = a 1,2-diacyl-sn-glycero-3-phosphocholine + CMP + H(+)</text>
        <dbReference type="Rhea" id="RHEA:14597"/>
        <dbReference type="ChEBI" id="CHEBI:15354"/>
        <dbReference type="ChEBI" id="CHEBI:15378"/>
        <dbReference type="ChEBI" id="CHEBI:57643"/>
        <dbReference type="ChEBI" id="CHEBI:58332"/>
        <dbReference type="ChEBI" id="CHEBI:60377"/>
        <dbReference type="EC" id="2.7.8.24"/>
    </reaction>
</comment>
<evidence type="ECO:0000256" key="7">
    <source>
        <dbReference type="ARBA" id="ARBA00022475"/>
    </source>
</evidence>
<evidence type="ECO:0000256" key="5">
    <source>
        <dbReference type="ARBA" id="ARBA00013195"/>
    </source>
</evidence>
<evidence type="ECO:0000256" key="3">
    <source>
        <dbReference type="ARBA" id="ARBA00004429"/>
    </source>
</evidence>
<evidence type="ECO:0000256" key="13">
    <source>
        <dbReference type="ARBA" id="ARBA00023098"/>
    </source>
</evidence>
<evidence type="ECO:0000256" key="14">
    <source>
        <dbReference type="ARBA" id="ARBA00023136"/>
    </source>
</evidence>
<comment type="cofactor">
    <cofactor evidence="2 19">
        <name>Mn(2+)</name>
        <dbReference type="ChEBI" id="CHEBI:29035"/>
    </cofactor>
</comment>
<evidence type="ECO:0000256" key="18">
    <source>
        <dbReference type="ARBA" id="ARBA00033321"/>
    </source>
</evidence>
<evidence type="ECO:0000256" key="2">
    <source>
        <dbReference type="ARBA" id="ARBA00001936"/>
    </source>
</evidence>
<keyword evidence="13 19" id="KW-0443">Lipid metabolism</keyword>
<dbReference type="OrthoDB" id="350520at2"/>
<keyword evidence="17 19" id="KW-1208">Phospholipid metabolism</keyword>
<name>A0A1J0KW09_9GAMM</name>
<feature type="transmembrane region" description="Helical" evidence="20">
    <location>
        <begin position="166"/>
        <end position="183"/>
    </location>
</feature>
<dbReference type="KEGG" id="frc:KX01_793"/>
<evidence type="ECO:0000256" key="4">
    <source>
        <dbReference type="ARBA" id="ARBA00010441"/>
    </source>
</evidence>
<keyword evidence="8 19" id="KW-0444">Lipid biosynthesis</keyword>
<evidence type="ECO:0000256" key="10">
    <source>
        <dbReference type="ARBA" id="ARBA00022679"/>
    </source>
</evidence>
<evidence type="ECO:0000256" key="12">
    <source>
        <dbReference type="ARBA" id="ARBA00022989"/>
    </source>
</evidence>
<evidence type="ECO:0000256" key="8">
    <source>
        <dbReference type="ARBA" id="ARBA00022516"/>
    </source>
</evidence>
<dbReference type="EMBL" id="CP009654">
    <property type="protein sequence ID" value="APC97790.1"/>
    <property type="molecule type" value="Genomic_DNA"/>
</dbReference>
<comment type="similarity">
    <text evidence="4 19">Belongs to the CDP-alcohol phosphatidyltransferase class-I family.</text>
</comment>
<dbReference type="GO" id="GO:0050520">
    <property type="term" value="F:phosphatidylcholine synthase activity"/>
    <property type="evidence" value="ECO:0007669"/>
    <property type="project" value="UniProtKB-EC"/>
</dbReference>
<feature type="transmembrane region" description="Helical" evidence="20">
    <location>
        <begin position="50"/>
        <end position="72"/>
    </location>
</feature>
<keyword evidence="15 19" id="KW-0594">Phospholipid biosynthesis</keyword>
<evidence type="ECO:0000256" key="9">
    <source>
        <dbReference type="ARBA" id="ARBA00022519"/>
    </source>
</evidence>
<evidence type="ECO:0000256" key="11">
    <source>
        <dbReference type="ARBA" id="ARBA00022692"/>
    </source>
</evidence>
<dbReference type="InterPro" id="IPR026027">
    <property type="entry name" value="PcS"/>
</dbReference>
<dbReference type="GO" id="GO:0005886">
    <property type="term" value="C:plasma membrane"/>
    <property type="evidence" value="ECO:0007669"/>
    <property type="project" value="UniProtKB-SubCell"/>
</dbReference>
<evidence type="ECO:0000256" key="20">
    <source>
        <dbReference type="SAM" id="Phobius"/>
    </source>
</evidence>
<evidence type="ECO:0000256" key="1">
    <source>
        <dbReference type="ARBA" id="ARBA00000958"/>
    </source>
</evidence>
<accession>A0A1J0KW09</accession>
<feature type="transmembrane region" description="Helical" evidence="20">
    <location>
        <begin position="195"/>
        <end position="219"/>
    </location>
</feature>
<dbReference type="InterPro" id="IPR043130">
    <property type="entry name" value="CDP-OH_PTrfase_TM_dom"/>
</dbReference>
<dbReference type="EC" id="2.7.8.24" evidence="5 19"/>
<keyword evidence="11 20" id="KW-0812">Transmembrane</keyword>
<keyword evidence="7 19" id="KW-1003">Cell membrane</keyword>
<evidence type="ECO:0000256" key="17">
    <source>
        <dbReference type="ARBA" id="ARBA00023264"/>
    </source>
</evidence>
<dbReference type="RefSeq" id="WP_071663747.1">
    <property type="nucleotide sequence ID" value="NZ_CP009654.1"/>
</dbReference>
<keyword evidence="12 20" id="KW-1133">Transmembrane helix</keyword>
<feature type="transmembrane region" description="Helical" evidence="20">
    <location>
        <begin position="7"/>
        <end position="30"/>
    </location>
</feature>
<evidence type="ECO:0000256" key="16">
    <source>
        <dbReference type="ARBA" id="ARBA00023211"/>
    </source>
</evidence>
<keyword evidence="16 19" id="KW-0464">Manganese</keyword>
<evidence type="ECO:0000256" key="6">
    <source>
        <dbReference type="ARBA" id="ARBA00015623"/>
    </source>
</evidence>
<sequence>MILKKIYAWSIHLFTALGAVLGVLAIIYSIQAAQANILDNSINYSYYLKLSLYCVIIAIIIDAVDGTLARTVDIKKLAPFDGALLDNIIDFTTYSIVPCIWIYVSGIVSENWLIPSIILITISSAYQFCQPNAKTDDNFFVGFPSYWNIIVMLMLCFQTNQVINQAIILILSIFSFIPIKYIYLSRLDNISKSKVVKFITLTYSIIASSITVIAVYLFPEKTPDEFLFIIITFIIFYIIFSFKLNIKPIK</sequence>
<keyword evidence="9 19" id="KW-0997">Cell inner membrane</keyword>
<gene>
    <name evidence="21" type="ORF">KX01_793</name>
</gene>
<protein>
    <recommendedName>
        <fullName evidence="6 19">Phosphatidylcholine synthase</fullName>
        <shortName evidence="19">PC synthase</shortName>
        <shortName evidence="19">PCS</shortName>
        <ecNumber evidence="5 19">2.7.8.24</ecNumber>
    </recommendedName>
    <alternativeName>
        <fullName evidence="18 19">CDP-diglyceride-choline O-phosphatidyltransferase</fullName>
    </alternativeName>
</protein>
<evidence type="ECO:0000313" key="21">
    <source>
        <dbReference type="EMBL" id="APC97790.1"/>
    </source>
</evidence>
<comment type="function">
    <text evidence="19">Condenses choline with CDP-diglyceride to produce phosphatidylcholine and CMP.</text>
</comment>
<feature type="transmembrane region" description="Helical" evidence="20">
    <location>
        <begin position="225"/>
        <end position="246"/>
    </location>
</feature>
<dbReference type="AlphaFoldDB" id="A0A1J0KW09"/>
<evidence type="ECO:0000313" key="22">
    <source>
        <dbReference type="Proteomes" id="UP000182521"/>
    </source>
</evidence>
<dbReference type="Gene3D" id="1.20.120.1760">
    <property type="match status" value="1"/>
</dbReference>
<evidence type="ECO:0000256" key="15">
    <source>
        <dbReference type="ARBA" id="ARBA00023209"/>
    </source>
</evidence>
<dbReference type="GO" id="GO:0008654">
    <property type="term" value="P:phospholipid biosynthetic process"/>
    <property type="evidence" value="ECO:0007669"/>
    <property type="project" value="UniProtKB-KW"/>
</dbReference>
<dbReference type="Proteomes" id="UP000182521">
    <property type="component" value="Chromosome"/>
</dbReference>
<comment type="subcellular location">
    <subcellularLocation>
        <location evidence="3 19">Cell inner membrane</location>
        <topology evidence="3 19">Multi-pass membrane protein</topology>
    </subcellularLocation>
</comment>
<dbReference type="STRING" id="1542390.KX01_793"/>
<proteinExistence type="inferred from homology"/>